<dbReference type="CDD" id="cd00170">
    <property type="entry name" value="SEC14"/>
    <property type="match status" value="1"/>
</dbReference>
<reference evidence="5 6" key="1">
    <citation type="submission" date="2016-07" db="EMBL/GenBank/DDBJ databases">
        <title>Pervasive Adenine N6-methylation of Active Genes in Fungi.</title>
        <authorList>
            <consortium name="DOE Joint Genome Institute"/>
            <person name="Mondo S.J."/>
            <person name="Dannebaum R.O."/>
            <person name="Kuo R.C."/>
            <person name="Labutti K."/>
            <person name="Haridas S."/>
            <person name="Kuo A."/>
            <person name="Salamov A."/>
            <person name="Ahrendt S.R."/>
            <person name="Lipzen A."/>
            <person name="Sullivan W."/>
            <person name="Andreopoulos W.B."/>
            <person name="Clum A."/>
            <person name="Lindquist E."/>
            <person name="Daum C."/>
            <person name="Ramamoorthy G.K."/>
            <person name="Gryganskyi A."/>
            <person name="Culley D."/>
            <person name="Magnuson J.K."/>
            <person name="James T.Y."/>
            <person name="O'Malley M.A."/>
            <person name="Stajich J.E."/>
            <person name="Spatafora J.W."/>
            <person name="Visel A."/>
            <person name="Grigoriev I.V."/>
        </authorList>
    </citation>
    <scope>NUCLEOTIDE SEQUENCE [LARGE SCALE GENOMIC DNA]</scope>
    <source>
        <strain evidence="5 6">NRRL 1336</strain>
    </source>
</reference>
<dbReference type="InterPro" id="IPR008936">
    <property type="entry name" value="Rho_GTPase_activation_prot"/>
</dbReference>
<dbReference type="InterPro" id="IPR001251">
    <property type="entry name" value="CRAL-TRIO_dom"/>
</dbReference>
<dbReference type="GO" id="GO:0005096">
    <property type="term" value="F:GTPase activator activity"/>
    <property type="evidence" value="ECO:0007669"/>
    <property type="project" value="UniProtKB-KW"/>
</dbReference>
<feature type="region of interest" description="Disordered" evidence="3">
    <location>
        <begin position="1279"/>
        <end position="1303"/>
    </location>
</feature>
<dbReference type="PANTHER" id="PTHR10194">
    <property type="entry name" value="RAS GTPASE-ACTIVATING PROTEINS"/>
    <property type="match status" value="1"/>
</dbReference>
<dbReference type="InterPro" id="IPR016024">
    <property type="entry name" value="ARM-type_fold"/>
</dbReference>
<keyword evidence="1" id="KW-0343">GTPase activation</keyword>
<dbReference type="STRING" id="90262.A0A1X2IUI9"/>
<proteinExistence type="predicted"/>
<feature type="region of interest" description="Disordered" evidence="3">
    <location>
        <begin position="656"/>
        <end position="699"/>
    </location>
</feature>
<dbReference type="InterPro" id="IPR039360">
    <property type="entry name" value="Ras_GTPase"/>
</dbReference>
<accession>A0A1X2IUI9</accession>
<evidence type="ECO:0000313" key="5">
    <source>
        <dbReference type="EMBL" id="ORZ22469.1"/>
    </source>
</evidence>
<feature type="compositionally biased region" description="Low complexity" evidence="3">
    <location>
        <begin position="588"/>
        <end position="602"/>
    </location>
</feature>
<feature type="region of interest" description="Disordered" evidence="3">
    <location>
        <begin position="587"/>
        <end position="612"/>
    </location>
</feature>
<organism evidence="5 6">
    <name type="scientific">Absidia repens</name>
    <dbReference type="NCBI Taxonomy" id="90262"/>
    <lineage>
        <taxon>Eukaryota</taxon>
        <taxon>Fungi</taxon>
        <taxon>Fungi incertae sedis</taxon>
        <taxon>Mucoromycota</taxon>
        <taxon>Mucoromycotina</taxon>
        <taxon>Mucoromycetes</taxon>
        <taxon>Mucorales</taxon>
        <taxon>Cunninghamellaceae</taxon>
        <taxon>Absidia</taxon>
    </lineage>
</organism>
<dbReference type="Gene3D" id="3.40.525.10">
    <property type="entry name" value="CRAL-TRIO lipid binding domain"/>
    <property type="match status" value="1"/>
</dbReference>
<feature type="domain" description="Ras-GAP" evidence="4">
    <location>
        <begin position="1049"/>
        <end position="1245"/>
    </location>
</feature>
<dbReference type="PROSITE" id="PS50018">
    <property type="entry name" value="RAS_GTPASE_ACTIV_2"/>
    <property type="match status" value="1"/>
</dbReference>
<dbReference type="Proteomes" id="UP000193560">
    <property type="component" value="Unassembled WGS sequence"/>
</dbReference>
<dbReference type="Gene3D" id="1.10.506.10">
    <property type="entry name" value="GTPase Activation - p120gap, domain 1"/>
    <property type="match status" value="2"/>
</dbReference>
<feature type="compositionally biased region" description="Low complexity" evidence="3">
    <location>
        <begin position="1285"/>
        <end position="1298"/>
    </location>
</feature>
<protein>
    <recommendedName>
        <fullName evidence="4">Ras-GAP domain-containing protein</fullName>
    </recommendedName>
</protein>
<name>A0A1X2IUI9_9FUNG</name>
<evidence type="ECO:0000256" key="1">
    <source>
        <dbReference type="ARBA" id="ARBA00022468"/>
    </source>
</evidence>
<dbReference type="Pfam" id="PF00616">
    <property type="entry name" value="RasGAP"/>
    <property type="match status" value="1"/>
</dbReference>
<dbReference type="OrthoDB" id="28245at2759"/>
<dbReference type="InterPro" id="IPR001936">
    <property type="entry name" value="RasGAP_dom"/>
</dbReference>
<dbReference type="InterPro" id="IPR011993">
    <property type="entry name" value="PH-like_dom_sf"/>
</dbReference>
<keyword evidence="6" id="KW-1185">Reference proteome</keyword>
<comment type="caution">
    <text evidence="5">The sequence shown here is derived from an EMBL/GenBank/DDBJ whole genome shotgun (WGS) entry which is preliminary data.</text>
</comment>
<evidence type="ECO:0000256" key="2">
    <source>
        <dbReference type="ARBA" id="ARBA00022553"/>
    </source>
</evidence>
<dbReference type="Gene3D" id="2.30.29.30">
    <property type="entry name" value="Pleckstrin-homology domain (PH domain)/Phosphotyrosine-binding domain (PTB)"/>
    <property type="match status" value="1"/>
</dbReference>
<dbReference type="SUPFAM" id="SSF48371">
    <property type="entry name" value="ARM repeat"/>
    <property type="match status" value="2"/>
</dbReference>
<keyword evidence="2" id="KW-0597">Phosphoprotein</keyword>
<evidence type="ECO:0000259" key="4">
    <source>
        <dbReference type="PROSITE" id="PS50018"/>
    </source>
</evidence>
<dbReference type="SUPFAM" id="SSF48350">
    <property type="entry name" value="GTPase activation domain, GAP"/>
    <property type="match status" value="1"/>
</dbReference>
<evidence type="ECO:0000313" key="6">
    <source>
        <dbReference type="Proteomes" id="UP000193560"/>
    </source>
</evidence>
<feature type="compositionally biased region" description="Low complexity" evidence="3">
    <location>
        <begin position="662"/>
        <end position="688"/>
    </location>
</feature>
<dbReference type="PANTHER" id="PTHR10194:SF142">
    <property type="entry name" value="NEUROFIBROMIN"/>
    <property type="match status" value="1"/>
</dbReference>
<dbReference type="EMBL" id="MCGE01000004">
    <property type="protein sequence ID" value="ORZ22469.1"/>
    <property type="molecule type" value="Genomic_DNA"/>
</dbReference>
<dbReference type="Pfam" id="PF13716">
    <property type="entry name" value="CRAL_TRIO_2"/>
    <property type="match status" value="1"/>
</dbReference>
<sequence length="2425" mass="272316">MGVTSDTSDRHFADLRLFEFAHLDKQKLHLIFTEMSPSFLHMKSEGKLLFATMLRKAIWRWIETYPGEFRQVCASENRLLAGSEILFDLCSSSADTPRKKAALWPLQTVLLVLAPDLLLQAFLDNPSSKNRRTSFLGTLRQSLRSARTAEVAAICYVDLCKAATYVPPTEESVLRHITADIEDELQDEIWKIAMANNNDNSTANSTSYDLQTLLTDYLLTRLQMNADATLTSVLSFYFGDDAPLFAKQALVKACLLFVQNYCHLPWNADLITVYSRLFPYLAKLLVENITTESQPRTMTILDLTMANQKQQFKNIQSRSPDSTTLSLDLLRLFNIAPFVRLSNDDRENAEQFSVLLVGIANFGQRQDLWIRQLAYDCLIRFHKYESVITWGSSSHRVSNFWRVSSQVVFYLARQILDTKQTENSIKSLLHVLITLLESRHDFLQKNIDYASIGMDMKERLKASVALEIACLISLCSTTPDVCSTALQCLSGLCNETGLAEDDAVHPQQQITLRTNLLVYNDLVAQNDASLVFGRKAQQKRVRKYLRHMSQPTPGIMAAWEEGWIRWKMLTQVIYRFGEDVIDDGNDYTGASSTTTSTTASGSRKAVLGRHDKVRGVTSKSVAPVSRLEMDEEKQTLWQNYAGFLAALGGCCLKANRDPSPPTQTSGSFSSRSATSSYNDSSSTLNSPSPASPKGFPQQVHSEPAAMVEKFISEMIELLTADNVVVREGTKDALGNDLAPPLYAILSRHLESAMSRCFNADGDPVCTPIKSLFVEQSMSVLKLILDRLVGDLQYLINIDFGTLVSYFTTYINGLRDGYATTRMKINLCLLVEAMILKKDQIIIGNETWLQNRLLETFMEWTSDYAVQTTNKSSLSPTASPGSNQDEKIQRDLDLLCMKTMAVVSHQLPMQIIAGGVHRFFTKVLNRCHLEENWNRSTKSFKETSSIDISSDVNPDLVTLKENTIMAISNLLSANVDIGLRHTLTLGAYHEDPQIRTAFIRVLTNILYQGTEFGSLAESATSDRYEKLVDLLFESDMEITLSLCHVCPASDTSETAKVLLHCFKAKNKLIPLLDYLIDKEVKTTDNETELFRGTTMATQLLSAAATNTCQSYVRRTLYPALVAVNALSDEQLTWELNPQKLITGETIANNQQNVIRVADILLKAICSSTDLAPSEFRHQLSMIADAVRLRFPESKYTVVGGFVFLRLFCVAALAPEKQDFANDAIPRSRNTRKILLQANRVLQNLSSNILFGSKDSHMVVLNDFLTNNIYKVTTFLREISQPPKSPNTNGVNSINNGNTSEETPADLNQRTYDQLHRCLYDNLDRISRDLSGRRARSFGGYNVTRQPSSVQWKLTLDKLTKLLAELGRPGTLSEEDVTCNKNTYATRSNHDFGEFMRRNSHRDVSFIRSLNAVYQGGVSRAGNPVFYIIAHLVKPDVDFELLIFHLLSIMEPFLDKPFDFVFDTTRMNPVNEIPVHWMNTLFQLVFHEMNENLVNLHIFNPNSHLQRYIRKIPLKITNRLLKKTRFAITVAQLHENIAPSEVRLPKSSVELEKELGTAFYPVSKILTMNIRIPVVVRVGQEHLQVITVREQEIFFSINTKLNDVYHISDIDEVYSLPSSTSAGGGGELVIKHDGGKSLTAFSSTKRDALVELFLHNKTRYEATRLGGIHDRIIRPNDVPGRLLNMALLNIGNDDPNLRLAAYNLLYSLSSFFRFDTGNQLLQAKDLCIPENNTDFIVSISASLATTEAHLTFEFIQECVDGFKKSNHKLRILCLDYLSPWLKNLARFSRGSDRDLGIIKIQEILRSLIDLTLDRPETYKHVQAKVWCALAEVDELVDPVLDILIQFSVEKGVATPEAESLADTIVTMASIPIRGKIINRLRRAIQRSSTRPVRNLVESPAWNEIAILLRCLLMLSFNISKPMTPYLPEVFHIVSLLVCTGSPLMYTTVHELVVNIIHALCTNRSLPEENRNKLRFLLNDVCDGDTRHHFGLLKTRVNAFTITQDSTTSTAETMNLASLESIVRLLLEVLAAGALTNDISNAWRARWMGLVASTSFQFNPAIQPRSFVVLGCLAQEEVDDDLMYQILMAMRGALAIFNDTDPNLITSIMMCLTNTIDSLPRESQYILPMFWLAIALVQMGHPATFSTATRFLQAVLRSLDTRKMFAQRSVTDVMMETRQNFADIAMELDKATGVSFNTNFSFALAGILLKGTKYSEPRDLVFECLTTFLEIECKRSMEHNVVEAGTLGYFAGLLPFAAQDGALRELLRLAGIDDIDLDALEFGSAYVRLFDTLEIPNNTTALLLVSTLMNILNTSETDMERVFLYSFLSEAAVAVPEVFSLIYEALLPKMNQIMVSSQNHAVLEAVKNLLMSACAEPIIANPTNRRSQKSYLDELGFSALGDPTFGSSSTNYFVNSELASKLLDRITS</sequence>
<evidence type="ECO:0000256" key="3">
    <source>
        <dbReference type="SAM" id="MobiDB-lite"/>
    </source>
</evidence>
<dbReference type="SMART" id="SM00323">
    <property type="entry name" value="RasGAP"/>
    <property type="match status" value="1"/>
</dbReference>
<dbReference type="InterPro" id="IPR036865">
    <property type="entry name" value="CRAL-TRIO_dom_sf"/>
</dbReference>
<gene>
    <name evidence="5" type="ORF">BCR42DRAFT_406243</name>
</gene>